<dbReference type="SUPFAM" id="SSF102588">
    <property type="entry name" value="LmbE-like"/>
    <property type="match status" value="1"/>
</dbReference>
<dbReference type="EMBL" id="VIRB01000055">
    <property type="protein sequence ID" value="NDO68719.1"/>
    <property type="molecule type" value="Genomic_DNA"/>
</dbReference>
<dbReference type="InterPro" id="IPR024078">
    <property type="entry name" value="LmbE-like_dom_sf"/>
</dbReference>
<accession>A0A9X5C624</accession>
<dbReference type="RefSeq" id="WP_162205496.1">
    <property type="nucleotide sequence ID" value="NZ_VIRB01000055.1"/>
</dbReference>
<dbReference type="Gene3D" id="3.40.50.10320">
    <property type="entry name" value="LmbE-like"/>
    <property type="match status" value="1"/>
</dbReference>
<dbReference type="Proteomes" id="UP000474104">
    <property type="component" value="Unassembled WGS sequence"/>
</dbReference>
<gene>
    <name evidence="1" type="ORF">FMM80_08505</name>
</gene>
<evidence type="ECO:0000313" key="2">
    <source>
        <dbReference type="Proteomes" id="UP000474104"/>
    </source>
</evidence>
<comment type="caution">
    <text evidence="1">The sequence shown here is derived from an EMBL/GenBank/DDBJ whole genome shotgun (WGS) entry which is preliminary data.</text>
</comment>
<dbReference type="AlphaFoldDB" id="A0A9X5C624"/>
<dbReference type="GO" id="GO:0016811">
    <property type="term" value="F:hydrolase activity, acting on carbon-nitrogen (but not peptide) bonds, in linear amides"/>
    <property type="evidence" value="ECO:0007669"/>
    <property type="project" value="TreeGrafter"/>
</dbReference>
<dbReference type="PANTHER" id="PTHR12993">
    <property type="entry name" value="N-ACETYLGLUCOSAMINYL-PHOSPHATIDYLINOSITOL DE-N-ACETYLASE-RELATED"/>
    <property type="match status" value="1"/>
</dbReference>
<proteinExistence type="predicted"/>
<reference evidence="1 2" key="1">
    <citation type="submission" date="2019-07" db="EMBL/GenBank/DDBJ databases">
        <title>Draft genome sequences of 15 bacterial species constituting the stable defined intestinal microbiota of the GM15 gnotobiotic mouse model.</title>
        <authorList>
            <person name="Elie C."/>
            <person name="Mathieu A."/>
            <person name="Saliou A."/>
            <person name="Darnaud M."/>
            <person name="Leulier F."/>
            <person name="Tamellini A."/>
        </authorList>
    </citation>
    <scope>NUCLEOTIDE SEQUENCE [LARGE SCALE GENOMIC DNA]</scope>
    <source>
        <strain evidence="2">ASF 502</strain>
    </source>
</reference>
<dbReference type="Pfam" id="PF02585">
    <property type="entry name" value="PIG-L"/>
    <property type="match status" value="1"/>
</dbReference>
<name>A0A9X5C624_9FIRM</name>
<dbReference type="InterPro" id="IPR003737">
    <property type="entry name" value="GlcNAc_PI_deacetylase-related"/>
</dbReference>
<organism evidence="1 2">
    <name type="scientific">Schaedlerella arabinosiphila</name>
    <dbReference type="NCBI Taxonomy" id="2044587"/>
    <lineage>
        <taxon>Bacteria</taxon>
        <taxon>Bacillati</taxon>
        <taxon>Bacillota</taxon>
        <taxon>Clostridia</taxon>
        <taxon>Lachnospirales</taxon>
        <taxon>Lachnospiraceae</taxon>
        <taxon>Schaedlerella</taxon>
    </lineage>
</organism>
<dbReference type="PANTHER" id="PTHR12993:SF30">
    <property type="entry name" value="N-ACETYL-ALPHA-D-GLUCOSAMINYL L-MALATE DEACETYLASE 1"/>
    <property type="match status" value="1"/>
</dbReference>
<evidence type="ECO:0000313" key="1">
    <source>
        <dbReference type="EMBL" id="NDO68719.1"/>
    </source>
</evidence>
<sequence length="241" mass="26892">MKHVLVIAAHPDDELLGEGGTIRRLVNEGVCARAVILAEGLTSRLHTRNEMDELELKNLQDDARAAAKEIGYASIDFCGLPDNRMDGMELLDIVKIVSGFIEKYGPDTIFTHHHGDLNIDHRITCEAVLTACRPVENHGVRRIYAFETPSSTEWNYTYEDPFTPNVFFDVSETLDAKIRGMSCYRTENTVYPHPRSAEALEALGKYRGSNVGYRLAEGFMLLREIVPIDSGGGTEANNFSQ</sequence>
<protein>
    <submittedName>
        <fullName evidence="1">PIG-L family deacetylase</fullName>
    </submittedName>
</protein>